<keyword evidence="2" id="KW-1185">Reference proteome</keyword>
<dbReference type="InterPro" id="IPR056909">
    <property type="entry name" value="SU10_portal"/>
</dbReference>
<dbReference type="RefSeq" id="WP_135244891.1">
    <property type="nucleotide sequence ID" value="NZ_SIHO01000001.1"/>
</dbReference>
<dbReference type="AlphaFoldDB" id="A0A4Y9ER96"/>
<sequence>MAQSKRKAISDAQLLSACKRQASQGVGILDSKLARERQDITDAYNGKKPLPVREGGSKYISRDVYNAVEAMKGQLLETFAAGNNIVQFSPQNANDTAMARIASSYTDYQIFRLNDGLEIFGDVMHDGLTARVGVAKVYWEKSSEIEAEHAFEQMPEEHFIGVMQHPGFELQAKPKVTIGPDGSKLYTGFANQMVDTSQVRIDTIPPEEFIVASRTKDLRRASYCAHRALKTLGQLVEEGYDQDLVDSIGGDDDDLNVNMERTQRHEATEDGVLWGSDDAEDEAGREVTVYDSYLRIDLEGAGVQRLWRVVHASGVILHKEKVKSHPFCAFRPLPIPHTFYGTNYAQNVMPIANAKTVLTRSILELTVNAANPRWQVVKGGLTNPRELLDPRNGGIVNVKDRESILPMPQGQLPPQAFQVLQMTDSDREDITGISRLSQGLSKDAMSKQNSQGLVEQLTSNSQVRQKVVARHFAIQFLRELYLKVYELVIENEKSEKVFELAGEFVPVTPGQWTSRRHVTVDLKLGFGERDQVVEEYLTAHKIMGSDESMARMYGEQQKYNLMSTVFKLKDIKNFQDYLVDPTTLQPPAPDPKAQAELDALIKKTAREDKEVALREQQLAHQAQMETMQFEMNQKIEDIRLALAGRAEDRKDKETENRIDVAMAELEIATNVATQADPANEKVATIISPNS</sequence>
<dbReference type="Pfam" id="PF23899">
    <property type="entry name" value="SU10_portal"/>
    <property type="match status" value="1"/>
</dbReference>
<organism evidence="1 2">
    <name type="scientific">Glacieibacterium arshaanense</name>
    <dbReference type="NCBI Taxonomy" id="2511025"/>
    <lineage>
        <taxon>Bacteria</taxon>
        <taxon>Pseudomonadati</taxon>
        <taxon>Pseudomonadota</taxon>
        <taxon>Alphaproteobacteria</taxon>
        <taxon>Sphingomonadales</taxon>
        <taxon>Sphingosinicellaceae</taxon>
        <taxon>Glacieibacterium</taxon>
    </lineage>
</organism>
<proteinExistence type="predicted"/>
<evidence type="ECO:0008006" key="3">
    <source>
        <dbReference type="Google" id="ProtNLM"/>
    </source>
</evidence>
<dbReference type="Proteomes" id="UP000297737">
    <property type="component" value="Unassembled WGS sequence"/>
</dbReference>
<accession>A0A4Y9ER96</accession>
<protein>
    <recommendedName>
        <fullName evidence="3">Portal protein</fullName>
    </recommendedName>
</protein>
<evidence type="ECO:0000313" key="2">
    <source>
        <dbReference type="Proteomes" id="UP000297737"/>
    </source>
</evidence>
<reference evidence="1 2" key="1">
    <citation type="submission" date="2019-02" db="EMBL/GenBank/DDBJ databases">
        <title>Polymorphobacter sp. isolated from the lake at the Tibet of China.</title>
        <authorList>
            <person name="Li A."/>
        </authorList>
    </citation>
    <scope>NUCLEOTIDE SEQUENCE [LARGE SCALE GENOMIC DNA]</scope>
    <source>
        <strain evidence="1 2">DJ1R-1</strain>
    </source>
</reference>
<dbReference type="OrthoDB" id="5464900at2"/>
<dbReference type="EMBL" id="SIHO01000001">
    <property type="protein sequence ID" value="TFU06167.1"/>
    <property type="molecule type" value="Genomic_DNA"/>
</dbReference>
<evidence type="ECO:0000313" key="1">
    <source>
        <dbReference type="EMBL" id="TFU06167.1"/>
    </source>
</evidence>
<gene>
    <name evidence="1" type="ORF">EUV02_03915</name>
</gene>
<name>A0A4Y9ER96_9SPHN</name>
<comment type="caution">
    <text evidence="1">The sequence shown here is derived from an EMBL/GenBank/DDBJ whole genome shotgun (WGS) entry which is preliminary data.</text>
</comment>